<proteinExistence type="predicted"/>
<keyword evidence="2" id="KW-1185">Reference proteome</keyword>
<accession>A0AAE1E300</accession>
<dbReference type="EMBL" id="JAWDGP010001377">
    <property type="protein sequence ID" value="KAK3792361.1"/>
    <property type="molecule type" value="Genomic_DNA"/>
</dbReference>
<name>A0AAE1E300_9GAST</name>
<reference evidence="1" key="1">
    <citation type="journal article" date="2023" name="G3 (Bethesda)">
        <title>A reference genome for the long-term kleptoplast-retaining sea slug Elysia crispata morphotype clarki.</title>
        <authorList>
            <person name="Eastman K.E."/>
            <person name="Pendleton A.L."/>
            <person name="Shaikh M.A."/>
            <person name="Suttiyut T."/>
            <person name="Ogas R."/>
            <person name="Tomko P."/>
            <person name="Gavelis G."/>
            <person name="Widhalm J.R."/>
            <person name="Wisecaver J.H."/>
        </authorList>
    </citation>
    <scope>NUCLEOTIDE SEQUENCE</scope>
    <source>
        <strain evidence="1">ECLA1</strain>
    </source>
</reference>
<evidence type="ECO:0000313" key="1">
    <source>
        <dbReference type="EMBL" id="KAK3792361.1"/>
    </source>
</evidence>
<evidence type="ECO:0000313" key="2">
    <source>
        <dbReference type="Proteomes" id="UP001283361"/>
    </source>
</evidence>
<comment type="caution">
    <text evidence="1">The sequence shown here is derived from an EMBL/GenBank/DDBJ whole genome shotgun (WGS) entry which is preliminary data.</text>
</comment>
<dbReference type="Proteomes" id="UP001283361">
    <property type="component" value="Unassembled WGS sequence"/>
</dbReference>
<dbReference type="AlphaFoldDB" id="A0AAE1E300"/>
<organism evidence="1 2">
    <name type="scientific">Elysia crispata</name>
    <name type="common">lettuce slug</name>
    <dbReference type="NCBI Taxonomy" id="231223"/>
    <lineage>
        <taxon>Eukaryota</taxon>
        <taxon>Metazoa</taxon>
        <taxon>Spiralia</taxon>
        <taxon>Lophotrochozoa</taxon>
        <taxon>Mollusca</taxon>
        <taxon>Gastropoda</taxon>
        <taxon>Heterobranchia</taxon>
        <taxon>Euthyneura</taxon>
        <taxon>Panpulmonata</taxon>
        <taxon>Sacoglossa</taxon>
        <taxon>Placobranchoidea</taxon>
        <taxon>Plakobranchidae</taxon>
        <taxon>Elysia</taxon>
    </lineage>
</organism>
<sequence length="86" mass="9909">MQFVQQLPHRVVTVSKQRNSSSFLILNRSPDDLDDAHAQTRVSRKVNKASYPGRLVDMPLRCPSWTGRRSCRAETDLMDVKPERNN</sequence>
<protein>
    <submittedName>
        <fullName evidence="1">Uncharacterized protein</fullName>
    </submittedName>
</protein>
<gene>
    <name evidence="1" type="ORF">RRG08_045905</name>
</gene>